<accession>A0AAE3AXA0</accession>
<organism evidence="1 2">
    <name type="scientific">Gallintestinimicrobium propionicum</name>
    <dbReference type="NCBI Taxonomy" id="2981770"/>
    <lineage>
        <taxon>Bacteria</taxon>
        <taxon>Bacillati</taxon>
        <taxon>Bacillota</taxon>
        <taxon>Clostridia</taxon>
        <taxon>Lachnospirales</taxon>
        <taxon>Lachnospiraceae</taxon>
        <taxon>Gallintestinimicrobium</taxon>
    </lineage>
</organism>
<dbReference type="EMBL" id="JAJEQF010000008">
    <property type="protein sequence ID" value="MCC2167052.1"/>
    <property type="molecule type" value="Genomic_DNA"/>
</dbReference>
<reference evidence="1 2" key="1">
    <citation type="submission" date="2021-10" db="EMBL/GenBank/DDBJ databases">
        <title>Anaerobic single-cell dispensing facilitates the cultivation of human gut bacteria.</title>
        <authorList>
            <person name="Afrizal A."/>
        </authorList>
    </citation>
    <scope>NUCLEOTIDE SEQUENCE [LARGE SCALE GENOMIC DNA]</scope>
    <source>
        <strain evidence="1 2">CLA-AA-H244</strain>
    </source>
</reference>
<protein>
    <submittedName>
        <fullName evidence="1">Transposon-encoded TnpW family protein</fullName>
    </submittedName>
</protein>
<name>A0AAE3AXA0_9FIRM</name>
<dbReference type="Proteomes" id="UP001199355">
    <property type="component" value="Unassembled WGS sequence"/>
</dbReference>
<evidence type="ECO:0000313" key="2">
    <source>
        <dbReference type="Proteomes" id="UP001199355"/>
    </source>
</evidence>
<dbReference type="RefSeq" id="WP_308727920.1">
    <property type="nucleotide sequence ID" value="NZ_JAJEQF010000008.1"/>
</dbReference>
<sequence>MVEAKIKARCRFGCRAGCRSGCRAKIPKALILRHFSLSDNHDNQYYREKENSKKIVSPDKEKRFSDVRCRNFVVRPFLVGLFSFKEEYRMTNIVNSTLPIPNNHSEKNKPDGVFVIKQGKTNYKVKVFFDHSSGLTAEDRLKRIIQAEAERESA</sequence>
<dbReference type="Pfam" id="PF14202">
    <property type="entry name" value="TnpW"/>
    <property type="match status" value="1"/>
</dbReference>
<dbReference type="AlphaFoldDB" id="A0AAE3AXA0"/>
<evidence type="ECO:0000313" key="1">
    <source>
        <dbReference type="EMBL" id="MCC2167052.1"/>
    </source>
</evidence>
<comment type="caution">
    <text evidence="1">The sequence shown here is derived from an EMBL/GenBank/DDBJ whole genome shotgun (WGS) entry which is preliminary data.</text>
</comment>
<proteinExistence type="predicted"/>
<gene>
    <name evidence="1" type="ORF">LKD45_04980</name>
</gene>
<keyword evidence="2" id="KW-1185">Reference proteome</keyword>
<dbReference type="InterPro" id="IPR026990">
    <property type="entry name" value="TnpW"/>
</dbReference>